<dbReference type="InterPro" id="IPR003385">
    <property type="entry name" value="Glyco_hydro_77"/>
</dbReference>
<comment type="similarity">
    <text evidence="2 10">Belongs to the disproportionating enzyme family.</text>
</comment>
<dbReference type="NCBIfam" id="NF011079">
    <property type="entry name" value="PRK14508.1-2"/>
    <property type="match status" value="1"/>
</dbReference>
<dbReference type="NCBIfam" id="NF011080">
    <property type="entry name" value="PRK14508.1-3"/>
    <property type="match status" value="1"/>
</dbReference>
<evidence type="ECO:0000256" key="3">
    <source>
        <dbReference type="ARBA" id="ARBA00012560"/>
    </source>
</evidence>
<dbReference type="SUPFAM" id="SSF51445">
    <property type="entry name" value="(Trans)glycosidases"/>
    <property type="match status" value="1"/>
</dbReference>
<name>A0ABY3C693_9GAMM</name>
<evidence type="ECO:0000256" key="4">
    <source>
        <dbReference type="ARBA" id="ARBA00020295"/>
    </source>
</evidence>
<accession>A0ABY3C693</accession>
<evidence type="ECO:0000256" key="7">
    <source>
        <dbReference type="ARBA" id="ARBA00023277"/>
    </source>
</evidence>
<comment type="caution">
    <text evidence="11">The sequence shown here is derived from an EMBL/GenBank/DDBJ whole genome shotgun (WGS) entry which is preliminary data.</text>
</comment>
<dbReference type="Proteomes" id="UP000733744">
    <property type="component" value="Unassembled WGS sequence"/>
</dbReference>
<evidence type="ECO:0000313" key="12">
    <source>
        <dbReference type="Proteomes" id="UP000733744"/>
    </source>
</evidence>
<dbReference type="GO" id="GO:0004134">
    <property type="term" value="F:4-alpha-glucanotransferase activity"/>
    <property type="evidence" value="ECO:0007669"/>
    <property type="project" value="UniProtKB-EC"/>
</dbReference>
<dbReference type="RefSeq" id="WP_127027500.1">
    <property type="nucleotide sequence ID" value="NZ_RYFG02000118.1"/>
</dbReference>
<evidence type="ECO:0000256" key="8">
    <source>
        <dbReference type="ARBA" id="ARBA00031423"/>
    </source>
</evidence>
<evidence type="ECO:0000256" key="9">
    <source>
        <dbReference type="ARBA" id="ARBA00031501"/>
    </source>
</evidence>
<dbReference type="NCBIfam" id="TIGR00217">
    <property type="entry name" value="malQ"/>
    <property type="match status" value="1"/>
</dbReference>
<dbReference type="EMBL" id="RYFG02000118">
    <property type="protein sequence ID" value="TRW90381.1"/>
    <property type="molecule type" value="Genomic_DNA"/>
</dbReference>
<dbReference type="PANTHER" id="PTHR32438:SF5">
    <property type="entry name" value="4-ALPHA-GLUCANOTRANSFERASE DPE1, CHLOROPLASTIC_AMYLOPLASTIC"/>
    <property type="match status" value="1"/>
</dbReference>
<gene>
    <name evidence="11" type="primary">malQ</name>
    <name evidence="11" type="ORF">EKO24_019330</name>
</gene>
<evidence type="ECO:0000256" key="5">
    <source>
        <dbReference type="ARBA" id="ARBA00022676"/>
    </source>
</evidence>
<comment type="catalytic activity">
    <reaction evidence="1 10">
        <text>Transfers a segment of a (1-&gt;4)-alpha-D-glucan to a new position in an acceptor, which may be glucose or a (1-&gt;4)-alpha-D-glucan.</text>
        <dbReference type="EC" id="2.4.1.25"/>
    </reaction>
</comment>
<keyword evidence="6 10" id="KW-0808">Transferase</keyword>
<evidence type="ECO:0000313" key="11">
    <source>
        <dbReference type="EMBL" id="TRW90381.1"/>
    </source>
</evidence>
<keyword evidence="12" id="KW-1185">Reference proteome</keyword>
<dbReference type="InterPro" id="IPR017853">
    <property type="entry name" value="GH"/>
</dbReference>
<dbReference type="Gene3D" id="3.20.20.80">
    <property type="entry name" value="Glycosidases"/>
    <property type="match status" value="1"/>
</dbReference>
<evidence type="ECO:0000256" key="2">
    <source>
        <dbReference type="ARBA" id="ARBA00005684"/>
    </source>
</evidence>
<protein>
    <recommendedName>
        <fullName evidence="4 10">4-alpha-glucanotransferase</fullName>
        <ecNumber evidence="3 10">2.4.1.25</ecNumber>
    </recommendedName>
    <alternativeName>
        <fullName evidence="8 10">Amylomaltase</fullName>
    </alternativeName>
    <alternativeName>
        <fullName evidence="9 10">Disproportionating enzyme</fullName>
    </alternativeName>
</protein>
<sequence>MNNILNKRRAGILLHITSLPGTGRQGDLGQEAFNFVKFLHDTGVSVWQVLPLGMTHADGSPYQSLSAHAGNPELINIDWLVKKGWLQRADKCGECAGDCVIRCLVAKSYYGFLERADQHDRDAFAHFCEEKAFWLDDFALFMALRAEFDQQCWNQWPEHFKERDAKAIKEACRRLKTQIECIKFEQYVFFQQWQELKTYANQQGVFLFGDVPIFVSYDSADVWSHRDVFKLDESGNMSVVTGVPPDYFSETGQRWGNPHYNWNYLKRTGFHWWVERMKTQLEMFDIIRIDHFRGLEAAWEIPATEDTAINGGWAKAPGKALLNAIKAEHGSIPLVAEDLGIITPEVEELRDEFDLPGMKILQFAFGGGPDNPYLPDNYEKNCVVYTGTHDNDTTLGWLQCISNDEKNYIYNYLGNPAMPLHCALIHAALASVANLAIIPMQDILELGSEHRMNTPGTTEGNWKWRFQWNQLSHERAVRFTYLVGLFNRK</sequence>
<reference evidence="11 12" key="1">
    <citation type="journal article" date="2019" name="Antonie Van Leeuwenhoek">
        <title>Description of 'Ca. Methylobacter oryzae' KRF1, a novel species from the environmentally important Methylobacter clade 2.</title>
        <authorList>
            <person name="Khatri K."/>
            <person name="Mohite J.A."/>
            <person name="Pandit P.S."/>
            <person name="Bahulikar R."/>
            <person name="Rahalkar M.C."/>
        </authorList>
    </citation>
    <scope>NUCLEOTIDE SEQUENCE [LARGE SCALE GENOMIC DNA]</scope>
    <source>
        <strain evidence="11 12">KRF1</strain>
    </source>
</reference>
<dbReference type="Pfam" id="PF02446">
    <property type="entry name" value="Glyco_hydro_77"/>
    <property type="match status" value="1"/>
</dbReference>
<keyword evidence="5 10" id="KW-0328">Glycosyltransferase</keyword>
<proteinExistence type="inferred from homology"/>
<evidence type="ECO:0000256" key="10">
    <source>
        <dbReference type="RuleBase" id="RU361207"/>
    </source>
</evidence>
<dbReference type="PANTHER" id="PTHR32438">
    <property type="entry name" value="4-ALPHA-GLUCANOTRANSFERASE DPE1, CHLOROPLASTIC/AMYLOPLASTIC"/>
    <property type="match status" value="1"/>
</dbReference>
<keyword evidence="7 10" id="KW-0119">Carbohydrate metabolism</keyword>
<dbReference type="EC" id="2.4.1.25" evidence="3 10"/>
<evidence type="ECO:0000256" key="1">
    <source>
        <dbReference type="ARBA" id="ARBA00000439"/>
    </source>
</evidence>
<evidence type="ECO:0000256" key="6">
    <source>
        <dbReference type="ARBA" id="ARBA00022679"/>
    </source>
</evidence>
<organism evidence="11 12">
    <name type="scientific">Candidatus Methylobacter oryzae</name>
    <dbReference type="NCBI Taxonomy" id="2497749"/>
    <lineage>
        <taxon>Bacteria</taxon>
        <taxon>Pseudomonadati</taxon>
        <taxon>Pseudomonadota</taxon>
        <taxon>Gammaproteobacteria</taxon>
        <taxon>Methylococcales</taxon>
        <taxon>Methylococcaceae</taxon>
        <taxon>Methylobacter</taxon>
    </lineage>
</organism>